<evidence type="ECO:0000259" key="11">
    <source>
        <dbReference type="Pfam" id="PF16916"/>
    </source>
</evidence>
<evidence type="ECO:0000256" key="1">
    <source>
        <dbReference type="ARBA" id="ARBA00004127"/>
    </source>
</evidence>
<dbReference type="SUPFAM" id="SSF160240">
    <property type="entry name" value="Cation efflux protein cytoplasmic domain-like"/>
    <property type="match status" value="1"/>
</dbReference>
<evidence type="ECO:0000313" key="12">
    <source>
        <dbReference type="EMBL" id="KAK2192832.1"/>
    </source>
</evidence>
<dbReference type="Proteomes" id="UP001209878">
    <property type="component" value="Unassembled WGS sequence"/>
</dbReference>
<feature type="domain" description="Cation efflux protein transmembrane" evidence="10">
    <location>
        <begin position="248"/>
        <end position="440"/>
    </location>
</feature>
<dbReference type="Gene3D" id="1.20.1510.10">
    <property type="entry name" value="Cation efflux protein transmembrane domain"/>
    <property type="match status" value="1"/>
</dbReference>
<protein>
    <recommendedName>
        <fullName evidence="14">Cation efflux protein cytoplasmic domain-containing protein</fullName>
    </recommendedName>
</protein>
<dbReference type="GO" id="GO:0016020">
    <property type="term" value="C:membrane"/>
    <property type="evidence" value="ECO:0007669"/>
    <property type="project" value="InterPro"/>
</dbReference>
<keyword evidence="5 9" id="KW-1133">Transmembrane helix</keyword>
<gene>
    <name evidence="12" type="ORF">NP493_22g07011</name>
</gene>
<feature type="transmembrane region" description="Helical" evidence="9">
    <location>
        <begin position="393"/>
        <end position="410"/>
    </location>
</feature>
<name>A0AAD9PDK8_RIDPI</name>
<keyword evidence="4 9" id="KW-0812">Transmembrane</keyword>
<comment type="caution">
    <text evidence="12">The sequence shown here is derived from an EMBL/GenBank/DDBJ whole genome shotgun (WGS) entry which is preliminary data.</text>
</comment>
<sequence>MSTGIENSVNTTAGEECPVDTSCHDTGGGDATNIDTDDMSKCDVIIDTVDDTKEKPVIEMMEMDCEKLPDVSCGGRLHPHLFGRCESLEEIPSDGKGEKSWGMMGGRPDKILVFSCSVPADMTAMDSQSAPLDLTHNGTLQTLSGEFPPRCCTILLEEIVPTGSSVMGGEDSKTVDEDSWKLPLDRFTPLKEIHKDKFRKLPKSIRRYYKAQDELINAFENIELDVDDAMENSNEQQALLKTTKYLSILTFFANLILLVAKLVAAILSGSLSVVSSLIDSAVDLISGALMYWSARAVKYRDIYQYPQGRTRLEPLAIVILSVIMALASVQMIRESTQKIIQYTQSDVVDLTFGLVPICICIGTVVIKLILFLLCRRHDSPSLQALALDHRNDILSNSVALACGLLGYRVWSFADPIGAIVISLYIIGSWAVAGWEQIKMLTGYTARPEFLTKVTWVCLNHHAKILMIDTVRAFHFGCNFIVEVDIVLPESMSVREAHDIAESLQQKIERMPQVERSFVHVDYECDHAPHLEHKVV</sequence>
<dbReference type="AlphaFoldDB" id="A0AAD9PDK8"/>
<comment type="similarity">
    <text evidence="2">Belongs to the cation diffusion facilitator (CDF) transporter (TC 2.A.4) family. SLC30A subfamily.</text>
</comment>
<keyword evidence="7 9" id="KW-0472">Membrane</keyword>
<evidence type="ECO:0000256" key="6">
    <source>
        <dbReference type="ARBA" id="ARBA00023065"/>
    </source>
</evidence>
<feature type="transmembrane region" description="Helical" evidence="9">
    <location>
        <begin position="245"/>
        <end position="267"/>
    </location>
</feature>
<evidence type="ECO:0000256" key="3">
    <source>
        <dbReference type="ARBA" id="ARBA00022448"/>
    </source>
</evidence>
<evidence type="ECO:0000259" key="10">
    <source>
        <dbReference type="Pfam" id="PF01545"/>
    </source>
</evidence>
<dbReference type="InterPro" id="IPR050291">
    <property type="entry name" value="CDF_Transporter"/>
</dbReference>
<feature type="transmembrane region" description="Helical" evidence="9">
    <location>
        <begin position="315"/>
        <end position="332"/>
    </location>
</feature>
<dbReference type="InterPro" id="IPR036837">
    <property type="entry name" value="Cation_efflux_CTD_sf"/>
</dbReference>
<dbReference type="InterPro" id="IPR002524">
    <property type="entry name" value="Cation_efflux"/>
</dbReference>
<proteinExistence type="inferred from homology"/>
<feature type="transmembrane region" description="Helical" evidence="9">
    <location>
        <begin position="273"/>
        <end position="294"/>
    </location>
</feature>
<evidence type="ECO:0000256" key="5">
    <source>
        <dbReference type="ARBA" id="ARBA00022989"/>
    </source>
</evidence>
<evidence type="ECO:0000256" key="7">
    <source>
        <dbReference type="ARBA" id="ARBA00023136"/>
    </source>
</evidence>
<evidence type="ECO:0000256" key="9">
    <source>
        <dbReference type="SAM" id="Phobius"/>
    </source>
</evidence>
<evidence type="ECO:0000256" key="2">
    <source>
        <dbReference type="ARBA" id="ARBA00008873"/>
    </source>
</evidence>
<dbReference type="Pfam" id="PF16916">
    <property type="entry name" value="ZT_dimer"/>
    <property type="match status" value="1"/>
</dbReference>
<dbReference type="PANTHER" id="PTHR43840">
    <property type="entry name" value="MITOCHONDRIAL METAL TRANSPORTER 1-RELATED"/>
    <property type="match status" value="1"/>
</dbReference>
<feature type="transmembrane region" description="Helical" evidence="9">
    <location>
        <begin position="416"/>
        <end position="434"/>
    </location>
</feature>
<comment type="subcellular location">
    <subcellularLocation>
        <location evidence="1">Endomembrane system</location>
        <topology evidence="1">Multi-pass membrane protein</topology>
    </subcellularLocation>
</comment>
<evidence type="ECO:0008006" key="14">
    <source>
        <dbReference type="Google" id="ProtNLM"/>
    </source>
</evidence>
<feature type="region of interest" description="Disordered" evidence="8">
    <location>
        <begin position="1"/>
        <end position="32"/>
    </location>
</feature>
<dbReference type="PANTHER" id="PTHR43840:SF13">
    <property type="entry name" value="CATION EFFLUX PROTEIN CYTOPLASMIC DOMAIN-CONTAINING PROTEIN"/>
    <property type="match status" value="1"/>
</dbReference>
<dbReference type="GO" id="GO:0012505">
    <property type="term" value="C:endomembrane system"/>
    <property type="evidence" value="ECO:0007669"/>
    <property type="project" value="UniProtKB-SubCell"/>
</dbReference>
<organism evidence="12 13">
    <name type="scientific">Ridgeia piscesae</name>
    <name type="common">Tubeworm</name>
    <dbReference type="NCBI Taxonomy" id="27915"/>
    <lineage>
        <taxon>Eukaryota</taxon>
        <taxon>Metazoa</taxon>
        <taxon>Spiralia</taxon>
        <taxon>Lophotrochozoa</taxon>
        <taxon>Annelida</taxon>
        <taxon>Polychaeta</taxon>
        <taxon>Sedentaria</taxon>
        <taxon>Canalipalpata</taxon>
        <taxon>Sabellida</taxon>
        <taxon>Siboglinidae</taxon>
        <taxon>Ridgeia</taxon>
    </lineage>
</organism>
<dbReference type="InterPro" id="IPR027469">
    <property type="entry name" value="Cation_efflux_TMD_sf"/>
</dbReference>
<dbReference type="NCBIfam" id="TIGR01297">
    <property type="entry name" value="CDF"/>
    <property type="match status" value="1"/>
</dbReference>
<dbReference type="SUPFAM" id="SSF161111">
    <property type="entry name" value="Cation efflux protein transmembrane domain-like"/>
    <property type="match status" value="1"/>
</dbReference>
<dbReference type="Gene3D" id="3.30.70.1350">
    <property type="entry name" value="Cation efflux protein, cytoplasmic domain"/>
    <property type="match status" value="1"/>
</dbReference>
<keyword evidence="13" id="KW-1185">Reference proteome</keyword>
<dbReference type="EMBL" id="JAODUO010000022">
    <property type="protein sequence ID" value="KAK2192832.1"/>
    <property type="molecule type" value="Genomic_DNA"/>
</dbReference>
<keyword evidence="6" id="KW-0406">Ion transport</keyword>
<dbReference type="InterPro" id="IPR058533">
    <property type="entry name" value="Cation_efflux_TM"/>
</dbReference>
<dbReference type="GO" id="GO:0008324">
    <property type="term" value="F:monoatomic cation transmembrane transporter activity"/>
    <property type="evidence" value="ECO:0007669"/>
    <property type="project" value="InterPro"/>
</dbReference>
<dbReference type="FunFam" id="1.20.1510.10:FF:000005">
    <property type="entry name" value="Putative Cation diffusion facilitator 1"/>
    <property type="match status" value="1"/>
</dbReference>
<feature type="compositionally biased region" description="Polar residues" evidence="8">
    <location>
        <begin position="1"/>
        <end position="13"/>
    </location>
</feature>
<feature type="transmembrane region" description="Helical" evidence="9">
    <location>
        <begin position="352"/>
        <end position="373"/>
    </location>
</feature>
<accession>A0AAD9PDK8</accession>
<evidence type="ECO:0000256" key="8">
    <source>
        <dbReference type="SAM" id="MobiDB-lite"/>
    </source>
</evidence>
<keyword evidence="3" id="KW-0813">Transport</keyword>
<evidence type="ECO:0000313" key="13">
    <source>
        <dbReference type="Proteomes" id="UP001209878"/>
    </source>
</evidence>
<dbReference type="Pfam" id="PF01545">
    <property type="entry name" value="Cation_efflux"/>
    <property type="match status" value="1"/>
</dbReference>
<evidence type="ECO:0000256" key="4">
    <source>
        <dbReference type="ARBA" id="ARBA00022692"/>
    </source>
</evidence>
<dbReference type="InterPro" id="IPR027470">
    <property type="entry name" value="Cation_efflux_CTD"/>
</dbReference>
<dbReference type="FunFam" id="3.30.70.1350:FF:000001">
    <property type="entry name" value="Metal tolerance protein 11"/>
    <property type="match status" value="1"/>
</dbReference>
<reference evidence="12" key="1">
    <citation type="journal article" date="2023" name="Mol. Biol. Evol.">
        <title>Third-Generation Sequencing Reveals the Adaptive Role of the Epigenome in Three Deep-Sea Polychaetes.</title>
        <authorList>
            <person name="Perez M."/>
            <person name="Aroh O."/>
            <person name="Sun Y."/>
            <person name="Lan Y."/>
            <person name="Juniper S.K."/>
            <person name="Young C.R."/>
            <person name="Angers B."/>
            <person name="Qian P.Y."/>
        </authorList>
    </citation>
    <scope>NUCLEOTIDE SEQUENCE</scope>
    <source>
        <strain evidence="12">R07B-5</strain>
    </source>
</reference>
<feature type="domain" description="Cation efflux protein cytoplasmic" evidence="11">
    <location>
        <begin position="456"/>
        <end position="521"/>
    </location>
</feature>